<dbReference type="InterPro" id="IPR051461">
    <property type="entry name" value="UPF0750_membrane"/>
</dbReference>
<organism evidence="8 9">
    <name type="scientific">Mesobacillus zeae</name>
    <dbReference type="NCBI Taxonomy" id="1917180"/>
    <lineage>
        <taxon>Bacteria</taxon>
        <taxon>Bacillati</taxon>
        <taxon>Bacillota</taxon>
        <taxon>Bacilli</taxon>
        <taxon>Bacillales</taxon>
        <taxon>Bacillaceae</taxon>
        <taxon>Mesobacillus</taxon>
    </lineage>
</organism>
<dbReference type="PIRSF" id="PIRSF006483">
    <property type="entry name" value="Membrane_protein_YitT"/>
    <property type="match status" value="1"/>
</dbReference>
<evidence type="ECO:0000256" key="3">
    <source>
        <dbReference type="ARBA" id="ARBA00022692"/>
    </source>
</evidence>
<feature type="transmembrane region" description="Helical" evidence="6">
    <location>
        <begin position="47"/>
        <end position="63"/>
    </location>
</feature>
<feature type="transmembrane region" description="Helical" evidence="6">
    <location>
        <begin position="7"/>
        <end position="27"/>
    </location>
</feature>
<dbReference type="InterPro" id="IPR019264">
    <property type="entry name" value="DUF2179"/>
</dbReference>
<dbReference type="InterPro" id="IPR015867">
    <property type="entry name" value="N-reg_PII/ATP_PRibTrfase_C"/>
</dbReference>
<protein>
    <submittedName>
        <fullName evidence="8">YitT family protein</fullName>
    </submittedName>
</protein>
<comment type="subcellular location">
    <subcellularLocation>
        <location evidence="1">Cell membrane</location>
        <topology evidence="1">Multi-pass membrane protein</topology>
    </subcellularLocation>
</comment>
<keyword evidence="5 6" id="KW-0472">Membrane</keyword>
<keyword evidence="9" id="KW-1185">Reference proteome</keyword>
<dbReference type="AlphaFoldDB" id="A0A398BDH9"/>
<evidence type="ECO:0000313" key="8">
    <source>
        <dbReference type="EMBL" id="RID85810.1"/>
    </source>
</evidence>
<feature type="transmembrane region" description="Helical" evidence="6">
    <location>
        <begin position="97"/>
        <end position="118"/>
    </location>
</feature>
<dbReference type="InterPro" id="IPR003740">
    <property type="entry name" value="YitT"/>
</dbReference>
<evidence type="ECO:0000313" key="9">
    <source>
        <dbReference type="Proteomes" id="UP000265816"/>
    </source>
</evidence>
<evidence type="ECO:0000259" key="7">
    <source>
        <dbReference type="Pfam" id="PF10035"/>
    </source>
</evidence>
<dbReference type="PANTHER" id="PTHR33545">
    <property type="entry name" value="UPF0750 MEMBRANE PROTEIN YITT-RELATED"/>
    <property type="match status" value="1"/>
</dbReference>
<dbReference type="RefSeq" id="WP_119112663.1">
    <property type="nucleotide sequence ID" value="NZ_CBCSEO010000002.1"/>
</dbReference>
<keyword evidence="2" id="KW-1003">Cell membrane</keyword>
<evidence type="ECO:0000256" key="4">
    <source>
        <dbReference type="ARBA" id="ARBA00022989"/>
    </source>
</evidence>
<dbReference type="Gene3D" id="3.30.70.120">
    <property type="match status" value="1"/>
</dbReference>
<accession>A0A398BDH9</accession>
<evidence type="ECO:0000256" key="6">
    <source>
        <dbReference type="SAM" id="Phobius"/>
    </source>
</evidence>
<evidence type="ECO:0000256" key="5">
    <source>
        <dbReference type="ARBA" id="ARBA00023136"/>
    </source>
</evidence>
<dbReference type="PANTHER" id="PTHR33545:SF5">
    <property type="entry name" value="UPF0750 MEMBRANE PROTEIN YITT"/>
    <property type="match status" value="1"/>
</dbReference>
<keyword evidence="4 6" id="KW-1133">Transmembrane helix</keyword>
<feature type="transmembrane region" description="Helical" evidence="6">
    <location>
        <begin position="70"/>
        <end position="91"/>
    </location>
</feature>
<reference evidence="8 9" key="1">
    <citation type="submission" date="2018-08" db="EMBL/GenBank/DDBJ databases">
        <title>Bacillus jemisoniae sp. nov., Bacillus chryseoplanitiae sp. nov., Bacillus resnikiae sp. nov., and Bacillus frankliniae sp. nov., isolated from Viking spacecraft and associated surfaces.</title>
        <authorList>
            <person name="Seuylemezian A."/>
            <person name="Vaishampayan P."/>
        </authorList>
    </citation>
    <scope>NUCLEOTIDE SEQUENCE [LARGE SCALE GENOMIC DNA]</scope>
    <source>
        <strain evidence="8 9">JJ-247</strain>
    </source>
</reference>
<dbReference type="GO" id="GO:0005886">
    <property type="term" value="C:plasma membrane"/>
    <property type="evidence" value="ECO:0007669"/>
    <property type="project" value="UniProtKB-SubCell"/>
</dbReference>
<proteinExistence type="predicted"/>
<feature type="domain" description="DUF2179" evidence="7">
    <location>
        <begin position="209"/>
        <end position="263"/>
    </location>
</feature>
<dbReference type="CDD" id="cd16380">
    <property type="entry name" value="YitT_C"/>
    <property type="match status" value="1"/>
</dbReference>
<dbReference type="Pfam" id="PF10035">
    <property type="entry name" value="DUF2179"/>
    <property type="match status" value="1"/>
</dbReference>
<evidence type="ECO:0000256" key="1">
    <source>
        <dbReference type="ARBA" id="ARBA00004651"/>
    </source>
</evidence>
<dbReference type="Pfam" id="PF02588">
    <property type="entry name" value="YitT_membrane"/>
    <property type="match status" value="1"/>
</dbReference>
<keyword evidence="3 6" id="KW-0812">Transmembrane</keyword>
<gene>
    <name evidence="8" type="ORF">D1970_09775</name>
</gene>
<name>A0A398BDH9_9BACI</name>
<comment type="caution">
    <text evidence="8">The sequence shown here is derived from an EMBL/GenBank/DDBJ whole genome shotgun (WGS) entry which is preliminary data.</text>
</comment>
<feature type="transmembrane region" description="Helical" evidence="6">
    <location>
        <begin position="139"/>
        <end position="158"/>
    </location>
</feature>
<evidence type="ECO:0000256" key="2">
    <source>
        <dbReference type="ARBA" id="ARBA00022475"/>
    </source>
</evidence>
<dbReference type="Proteomes" id="UP000265816">
    <property type="component" value="Unassembled WGS sequence"/>
</dbReference>
<dbReference type="EMBL" id="QWVT01000015">
    <property type="protein sequence ID" value="RID85810.1"/>
    <property type="molecule type" value="Genomic_DNA"/>
</dbReference>
<sequence length="270" mass="28866">MQTLGIVFGSLIVAIAFNLFLIPHQILSSGFGGISMMIGMLTPMDTGVANFLLNLPLLVLGYLKLGKKFIWNTVLSVLVLSAGLYALPAGSIAENEILSALFGGAVAGLGIGIVFRSAGSTGGIDIIAMIVTRKKDFPIGMLLSSMNAVVILASGFFFDWDTALTTLVSIYTTGKVIDAVYTHHMKLTLMIITGKGEEMKKQLLGNIYHGLTVLDGIGGYSNERRNVLMTVISRYELAQVKSLIANVDPTAFVNITETVEVMGLFHKDTG</sequence>
<dbReference type="OrthoDB" id="2417289at2"/>